<gene>
    <name evidence="1" type="ORF">UZ20_WS6002000242</name>
</gene>
<dbReference type="EMBL" id="JYPD01000011">
    <property type="protein sequence ID" value="KXK09932.1"/>
    <property type="molecule type" value="Genomic_DNA"/>
</dbReference>
<evidence type="ECO:0000313" key="2">
    <source>
        <dbReference type="Proteomes" id="UP000070449"/>
    </source>
</evidence>
<comment type="caution">
    <text evidence="1">The sequence shown here is derived from an EMBL/GenBank/DDBJ whole genome shotgun (WGS) entry which is preliminary data.</text>
</comment>
<protein>
    <submittedName>
        <fullName evidence="1">Uncharacterized protein</fullName>
    </submittedName>
</protein>
<sequence>MSVALIFLGHGRLVMSPVNCNELLDNANIINISCWRLVHFFMLIDDTDLTNSPLQPEALNKAQTERLIRERSRYATELVTTGILDGTLHLTTLYGVMGGRKTGTLADIVSGLRSNSRSVHIYQPKGINRGGLNDDQVWRRDGEAITGNVAGADSLLPIISNIKSRVIEPGAVISLVEAQFIDSDPDNIAAFLDIAKQMQHPVIVDALGSWFDGLPVGVCGDYIQRSNLAIPFQGWDDLDHSRFADCTLRLVGITPNGDVIDPHTEDTYYRGLTQPERIDLVNKVREVYQDRLLLNNPDGYQGVCYGLPSYTRDARFAPGAGRYRSASIDNWRQLYDFTGTPITTNVQPIKEVFSGENILNWQTVGFD</sequence>
<reference evidence="1 2" key="1">
    <citation type="submission" date="2015-02" db="EMBL/GenBank/DDBJ databases">
        <title>Improved understanding of the partial-nitritation anammox process through 23 genomes representing the majority of the microbial community.</title>
        <authorList>
            <person name="Speth D.R."/>
            <person name="In T Zandt M."/>
            <person name="Guerrero Cruz S."/>
            <person name="Jetten M.S."/>
            <person name="Dutilh B.E."/>
        </authorList>
    </citation>
    <scope>NUCLEOTIDE SEQUENCE [LARGE SCALE GENOMIC DNA]</scope>
    <source>
        <strain evidence="1">OLB21</strain>
    </source>
</reference>
<dbReference type="AlphaFoldDB" id="A0A136KKI0"/>
<evidence type="ECO:0000313" key="1">
    <source>
        <dbReference type="EMBL" id="KXK09932.1"/>
    </source>
</evidence>
<dbReference type="InterPro" id="IPR027417">
    <property type="entry name" value="P-loop_NTPase"/>
</dbReference>
<accession>A0A136KKI0</accession>
<proteinExistence type="predicted"/>
<organism evidence="1 2">
    <name type="scientific">candidate division WS6 bacterium OLB21</name>
    <dbReference type="NCBI Taxonomy" id="1617427"/>
    <lineage>
        <taxon>Bacteria</taxon>
        <taxon>Candidatus Dojkabacteria</taxon>
    </lineage>
</organism>
<dbReference type="Proteomes" id="UP000070449">
    <property type="component" value="Unassembled WGS sequence"/>
</dbReference>
<dbReference type="Gene3D" id="3.40.50.300">
    <property type="entry name" value="P-loop containing nucleotide triphosphate hydrolases"/>
    <property type="match status" value="1"/>
</dbReference>
<dbReference type="STRING" id="1617427.UZ20_WS6002000242"/>
<name>A0A136KKI0_9BACT</name>